<protein>
    <submittedName>
        <fullName evidence="1">Uncharacterized protein</fullName>
    </submittedName>
</protein>
<gene>
    <name evidence="1" type="ORF">Q9L58_009008</name>
</gene>
<accession>A0ABR3G8H1</accession>
<comment type="caution">
    <text evidence="1">The sequence shown here is derived from an EMBL/GenBank/DDBJ whole genome shotgun (WGS) entry which is preliminary data.</text>
</comment>
<evidence type="ECO:0000313" key="1">
    <source>
        <dbReference type="EMBL" id="KAL0632108.1"/>
    </source>
</evidence>
<dbReference type="Proteomes" id="UP001447188">
    <property type="component" value="Unassembled WGS sequence"/>
</dbReference>
<organism evidence="1 2">
    <name type="scientific">Discina gigas</name>
    <dbReference type="NCBI Taxonomy" id="1032678"/>
    <lineage>
        <taxon>Eukaryota</taxon>
        <taxon>Fungi</taxon>
        <taxon>Dikarya</taxon>
        <taxon>Ascomycota</taxon>
        <taxon>Pezizomycotina</taxon>
        <taxon>Pezizomycetes</taxon>
        <taxon>Pezizales</taxon>
        <taxon>Discinaceae</taxon>
        <taxon>Discina</taxon>
    </lineage>
</organism>
<sequence length="107" mass="11787">MLIDFEIVAELCGYKNANTARTMFCMKRKQMKQQLGLAVVGKVKGAGETAVKKERGKSETAIKKEKGVYVKIEVEKTAMMGGAGGAGFLVDEGPTKRMKREIKEEQE</sequence>
<proteinExistence type="predicted"/>
<dbReference type="EMBL" id="JBBBZM010000186">
    <property type="protein sequence ID" value="KAL0632108.1"/>
    <property type="molecule type" value="Genomic_DNA"/>
</dbReference>
<evidence type="ECO:0000313" key="2">
    <source>
        <dbReference type="Proteomes" id="UP001447188"/>
    </source>
</evidence>
<name>A0ABR3G8H1_9PEZI</name>
<reference evidence="1 2" key="1">
    <citation type="submission" date="2024-02" db="EMBL/GenBank/DDBJ databases">
        <title>Discinaceae phylogenomics.</title>
        <authorList>
            <person name="Dirks A.C."/>
            <person name="James T.Y."/>
        </authorList>
    </citation>
    <scope>NUCLEOTIDE SEQUENCE [LARGE SCALE GENOMIC DNA]</scope>
    <source>
        <strain evidence="1 2">ACD0624</strain>
    </source>
</reference>
<keyword evidence="2" id="KW-1185">Reference proteome</keyword>